<keyword evidence="2" id="KW-0004">4Fe-4S</keyword>
<evidence type="ECO:0000256" key="5">
    <source>
        <dbReference type="ARBA" id="ARBA00022898"/>
    </source>
</evidence>
<comment type="cofactor">
    <cofactor evidence="1">
        <name>pyridoxal 5'-phosphate</name>
        <dbReference type="ChEBI" id="CHEBI:597326"/>
    </cofactor>
</comment>
<dbReference type="SUPFAM" id="SSF102114">
    <property type="entry name" value="Radical SAM enzymes"/>
    <property type="match status" value="1"/>
</dbReference>
<feature type="domain" description="Radical SAM core" evidence="8">
    <location>
        <begin position="98"/>
        <end position="326"/>
    </location>
</feature>
<keyword evidence="6" id="KW-0408">Iron</keyword>
<dbReference type="PANTHER" id="PTHR30538">
    <property type="entry name" value="LYSINE 2,3-AMINOMUTASE-RELATED"/>
    <property type="match status" value="1"/>
</dbReference>
<evidence type="ECO:0000256" key="2">
    <source>
        <dbReference type="ARBA" id="ARBA00022485"/>
    </source>
</evidence>
<evidence type="ECO:0000256" key="1">
    <source>
        <dbReference type="ARBA" id="ARBA00001933"/>
    </source>
</evidence>
<dbReference type="Gene3D" id="3.20.20.70">
    <property type="entry name" value="Aldolase class I"/>
    <property type="match status" value="1"/>
</dbReference>
<evidence type="ECO:0000256" key="4">
    <source>
        <dbReference type="ARBA" id="ARBA00022723"/>
    </source>
</evidence>
<dbReference type="GO" id="GO:0051539">
    <property type="term" value="F:4 iron, 4 sulfur cluster binding"/>
    <property type="evidence" value="ECO:0007669"/>
    <property type="project" value="UniProtKB-KW"/>
</dbReference>
<keyword evidence="7" id="KW-0411">Iron-sulfur</keyword>
<keyword evidence="10" id="KW-1185">Reference proteome</keyword>
<name>A0AAX6N0C1_9PEZI</name>
<dbReference type="PROSITE" id="PS51918">
    <property type="entry name" value="RADICAL_SAM"/>
    <property type="match status" value="1"/>
</dbReference>
<dbReference type="AlphaFoldDB" id="A0AAX6N0C1"/>
<evidence type="ECO:0000259" key="8">
    <source>
        <dbReference type="PROSITE" id="PS51918"/>
    </source>
</evidence>
<dbReference type="GO" id="GO:0046872">
    <property type="term" value="F:metal ion binding"/>
    <property type="evidence" value="ECO:0007669"/>
    <property type="project" value="UniProtKB-KW"/>
</dbReference>
<evidence type="ECO:0000313" key="9">
    <source>
        <dbReference type="EMBL" id="KAK6958097.1"/>
    </source>
</evidence>
<keyword evidence="4" id="KW-0479">Metal-binding</keyword>
<dbReference type="SFLD" id="SFLDG01070">
    <property type="entry name" value="PLP-dependent"/>
    <property type="match status" value="1"/>
</dbReference>
<dbReference type="GO" id="GO:0003824">
    <property type="term" value="F:catalytic activity"/>
    <property type="evidence" value="ECO:0007669"/>
    <property type="project" value="InterPro"/>
</dbReference>
<gene>
    <name evidence="9" type="ORF">Daesc_000890</name>
</gene>
<dbReference type="InterPro" id="IPR003739">
    <property type="entry name" value="Lys_aminomutase/Glu_NH3_mut"/>
</dbReference>
<organism evidence="9 10">
    <name type="scientific">Daldinia eschscholtzii</name>
    <dbReference type="NCBI Taxonomy" id="292717"/>
    <lineage>
        <taxon>Eukaryota</taxon>
        <taxon>Fungi</taxon>
        <taxon>Dikarya</taxon>
        <taxon>Ascomycota</taxon>
        <taxon>Pezizomycotina</taxon>
        <taxon>Sordariomycetes</taxon>
        <taxon>Xylariomycetidae</taxon>
        <taxon>Xylariales</taxon>
        <taxon>Hypoxylaceae</taxon>
        <taxon>Daldinia</taxon>
    </lineage>
</organism>
<accession>A0AAX6N0C1</accession>
<proteinExistence type="predicted"/>
<dbReference type="PANTHER" id="PTHR30538:SF0">
    <property type="entry name" value="L-LYSINE 2,3-AMINOMUTASE AQ_1632-RELATED"/>
    <property type="match status" value="1"/>
</dbReference>
<keyword evidence="3" id="KW-0949">S-adenosyl-L-methionine</keyword>
<reference evidence="9 10" key="1">
    <citation type="journal article" date="2024" name="Front Chem Biol">
        <title>Unveiling the potential of Daldinia eschscholtzii MFLUCC 19-0629 through bioactivity and bioinformatics studies for enhanced sustainable agriculture production.</title>
        <authorList>
            <person name="Brooks S."/>
            <person name="Weaver J.A."/>
            <person name="Klomchit A."/>
            <person name="Alharthi S.A."/>
            <person name="Onlamun T."/>
            <person name="Nurani R."/>
            <person name="Vong T.K."/>
            <person name="Alberti F."/>
            <person name="Greco C."/>
        </authorList>
    </citation>
    <scope>NUCLEOTIDE SEQUENCE [LARGE SCALE GENOMIC DNA]</scope>
    <source>
        <strain evidence="9">MFLUCC 19-0629</strain>
    </source>
</reference>
<dbReference type="Proteomes" id="UP001369815">
    <property type="component" value="Unassembled WGS sequence"/>
</dbReference>
<evidence type="ECO:0000313" key="10">
    <source>
        <dbReference type="Proteomes" id="UP001369815"/>
    </source>
</evidence>
<evidence type="ECO:0000256" key="6">
    <source>
        <dbReference type="ARBA" id="ARBA00023004"/>
    </source>
</evidence>
<protein>
    <recommendedName>
        <fullName evidence="8">Radical SAM core domain-containing protein</fullName>
    </recommendedName>
</protein>
<dbReference type="InterPro" id="IPR058240">
    <property type="entry name" value="rSAM_sf"/>
</dbReference>
<dbReference type="EMBL" id="JBANMG010000001">
    <property type="protein sequence ID" value="KAK6958097.1"/>
    <property type="molecule type" value="Genomic_DNA"/>
</dbReference>
<keyword evidence="5" id="KW-0663">Pyridoxal phosphate</keyword>
<sequence length="383" mass="43187">MSFLDNVLPAEVPRHHRIGGIQSRDEFMGDVVSGMREATMSVRVMPYPLSLMNWKDPANDPIFQQFIPLRSIMMPDHPALKLDSLHEQKDSPAPALVHRYPDKALLLPTNVCPTYCTYCTRSYGVGGDTELVTKEAFRVTRDRLNEAFKYIESQEGLHDIVVSGGDAFYLIPEMLEWIGDRLISTKNIERFRIASKGLAVSPHRFIDKADPWTDALIHVSDKARRAGKHMALHTHFNHPNEISWVTELASLKLMRAGMTVRNQTVLLRGINDNIEAMSTLVKRLAKMNIQPCDMVKKIEHLRTPLQTILDLESAIQGTVAGFFIPKFVVDLPEGGGKRPAALRESYDRTTGISTFTQPALTMEEKVGKVYKYYDPIDTLLPSS</sequence>
<dbReference type="InterPro" id="IPR007197">
    <property type="entry name" value="rSAM"/>
</dbReference>
<dbReference type="SFLD" id="SFLDS00029">
    <property type="entry name" value="Radical_SAM"/>
    <property type="match status" value="1"/>
</dbReference>
<evidence type="ECO:0000256" key="7">
    <source>
        <dbReference type="ARBA" id="ARBA00023014"/>
    </source>
</evidence>
<comment type="caution">
    <text evidence="9">The sequence shown here is derived from an EMBL/GenBank/DDBJ whole genome shotgun (WGS) entry which is preliminary data.</text>
</comment>
<dbReference type="InterPro" id="IPR013785">
    <property type="entry name" value="Aldolase_TIM"/>
</dbReference>
<evidence type="ECO:0000256" key="3">
    <source>
        <dbReference type="ARBA" id="ARBA00022691"/>
    </source>
</evidence>